<gene>
    <name evidence="1" type="ORF">SHKM778_83380</name>
</gene>
<proteinExistence type="predicted"/>
<reference evidence="1" key="2">
    <citation type="submission" date="2024-07" db="EMBL/GenBank/DDBJ databases">
        <title>Streptomyces haneummycinica sp. nov., a new antibiotic-producing actinobacterium isolated from marine sediment.</title>
        <authorList>
            <person name="Uemura M."/>
            <person name="Hamada M."/>
            <person name="Hirano S."/>
            <person name="Kobayashi K."/>
            <person name="Ohshiro T."/>
            <person name="Kobayashi T."/>
            <person name="Terahara T."/>
        </authorList>
    </citation>
    <scope>NUCLEOTIDE SEQUENCE</scope>
    <source>
        <strain evidence="1">KM77-8</strain>
    </source>
</reference>
<evidence type="ECO:0000313" key="1">
    <source>
        <dbReference type="EMBL" id="BFO21950.1"/>
    </source>
</evidence>
<organism evidence="1">
    <name type="scientific">Streptomyces haneummycinicus</name>
    <dbReference type="NCBI Taxonomy" id="3074435"/>
    <lineage>
        <taxon>Bacteria</taxon>
        <taxon>Bacillati</taxon>
        <taxon>Actinomycetota</taxon>
        <taxon>Actinomycetes</taxon>
        <taxon>Kitasatosporales</taxon>
        <taxon>Streptomycetaceae</taxon>
        <taxon>Streptomyces</taxon>
    </lineage>
</organism>
<reference evidence="1" key="1">
    <citation type="submission" date="2024-06" db="EMBL/GenBank/DDBJ databases">
        <authorList>
            <consortium name="consrtm"/>
            <person name="Uemura M."/>
            <person name="Terahara T."/>
        </authorList>
    </citation>
    <scope>NUCLEOTIDE SEQUENCE</scope>
    <source>
        <strain evidence="1">KM77-8</strain>
    </source>
</reference>
<dbReference type="AlphaFoldDB" id="A0AAT9HWX7"/>
<name>A0AAT9HWX7_9ACTN</name>
<accession>A0AAT9HWX7</accession>
<protein>
    <submittedName>
        <fullName evidence="1">Uncharacterized protein</fullName>
    </submittedName>
</protein>
<dbReference type="EMBL" id="AP035768">
    <property type="protein sequence ID" value="BFO21950.1"/>
    <property type="molecule type" value="Genomic_DNA"/>
</dbReference>
<sequence length="78" mass="8265">MAVERRGAAGVTALKGILRVILVSGAATTVVTAAARISDDYSDHLFKEGAKRQLQEVGGCSTGTASRRSCCWCWRSCC</sequence>